<gene>
    <name evidence="4" type="ORF">KUTeg_007761</name>
</gene>
<dbReference type="Pfam" id="PF20252">
    <property type="entry name" value="BIG2_C"/>
    <property type="match status" value="1"/>
</dbReference>
<dbReference type="EMBL" id="JARBDR010000337">
    <property type="protein sequence ID" value="KAJ8315611.1"/>
    <property type="molecule type" value="Genomic_DNA"/>
</dbReference>
<feature type="domain" description="Sec7/BIG1-like C-terminal" evidence="3">
    <location>
        <begin position="818"/>
        <end position="986"/>
    </location>
</feature>
<keyword evidence="5" id="KW-1185">Reference proteome</keyword>
<organism evidence="4 5">
    <name type="scientific">Tegillarca granosa</name>
    <name type="common">Malaysian cockle</name>
    <name type="synonym">Anadara granosa</name>
    <dbReference type="NCBI Taxonomy" id="220873"/>
    <lineage>
        <taxon>Eukaryota</taxon>
        <taxon>Metazoa</taxon>
        <taxon>Spiralia</taxon>
        <taxon>Lophotrochozoa</taxon>
        <taxon>Mollusca</taxon>
        <taxon>Bivalvia</taxon>
        <taxon>Autobranchia</taxon>
        <taxon>Pteriomorphia</taxon>
        <taxon>Arcoida</taxon>
        <taxon>Arcoidea</taxon>
        <taxon>Arcidae</taxon>
        <taxon>Tegillarca</taxon>
    </lineage>
</organism>
<reference evidence="4 5" key="1">
    <citation type="submission" date="2022-12" db="EMBL/GenBank/DDBJ databases">
        <title>Chromosome-level genome of Tegillarca granosa.</title>
        <authorList>
            <person name="Kim J."/>
        </authorList>
    </citation>
    <scope>NUCLEOTIDE SEQUENCE [LARGE SCALE GENOMIC DNA]</scope>
    <source>
        <strain evidence="4">Teg-2019</strain>
        <tissue evidence="4">Adductor muscle</tissue>
    </source>
</reference>
<sequence>MSLDGLQKAARLCCTLGLQQRCGSVFLQLASTSCVLFDTQKSPILERKAVHKTSTSTKLNKPYVICIIFRCSAFISELEHTYFSQGNNQSSLPKLQQEQTAKDVQDQDGCDTELYSVPVTTAVPVAPRINIPNLIKQSSIESGWDRSISGGGVLNSAQASQALCGLSQEVDRLFEDAANKLNLCALLNFLSELSEAGRLQLIKVMKHKEEDDLLGESQQLPSNALHLYRLQEVLMKVVHSDRPYVHLMRCWSVVSSFLVEAAGHHDRNVSRMAVTCVHDFILAMLVDHPELPHFHVNELLCKTFENMLCLELCDGDVQDQIVCSICELVEACTADIRSGWRPLFGALRAVKIEYTTNEEVNEARQRHIAAVLDVFEVYLNTDNILVFANAAVDCILCLLKYVRGPGEFEDLSDDDDDSDTGSDFDVSAPSGENLCVPALGYLRQCSKILQRMWKMPACPVFNGAHRIHTDSDQNFVDTSIPHMDMDDFLKMFNEKSPQDYNKAAGDNVQTEVIAMATKPKSNLAIQRSLDEEDRVYDSGSITSTDSGISSVDKQPNRCQVQSSTVKVKSDTNLETVRQSFRNSSCPKFALYCVNHLLLPMLQNWLRTGAKKHGYWETGATNFKQCCGLCTDLIVDFIEEFSGCKGDIEPMVEMMLKQLLDVLIECISQPVEAISRLGCSCIRHILLSAGGSFTEEMWQIGGIAMQKALDTSTFYIQQLMVLFQINSENFYGDTGQVKVAMRQDSTPMECERLKHLAHQVFLLDSQLSSNEHMSPETEEDKSFVFLLYGQGNENSINPDDIITRIPFRSVVIGLLSNQLLIQTVGSVLLSKDNMTTSDGEQTVDKDGDCPPKMPGMLSFLSTRNVLTFLKCLRSSYKLAGEFDSRPGLKFLIQKVARTAVAVNLYKQAGASMIFYIHTLIQIGASINGMSRKNVRELLKGIHEKDIDIHNVEIDTAKRFDKVFANPETFLHLLTRVCDELCQTYVDILNEDSIVDQMSEQQVFFLIAQPDDISDIVKKKRHSDLSVENESQSIDVIQPGVFLTSEAVSTQEHSLQQDNSDDEDTQDDKKSHISDSDHSSHTMKSKRELREEQESKIYTLATDTLIKSLMTEYKKRKHHHAMPSFVKIGKQKKSAPPSKKTDVDAVIEKQQKSSTMKDSEARKQSWTELLCTILELFKQLPDNKFDSLLPTIFYCVNQLVCHADDRRLKDALGQWLHRVGVMMELSPF</sequence>
<evidence type="ECO:0000259" key="2">
    <source>
        <dbReference type="Pfam" id="PF09324"/>
    </source>
</evidence>
<evidence type="ECO:0000313" key="5">
    <source>
        <dbReference type="Proteomes" id="UP001217089"/>
    </source>
</evidence>
<feature type="compositionally biased region" description="Basic and acidic residues" evidence="1">
    <location>
        <begin position="1065"/>
        <end position="1090"/>
    </location>
</feature>
<dbReference type="InterPro" id="IPR046455">
    <property type="entry name" value="Sec7/BIG1-like_C"/>
</dbReference>
<feature type="domain" description="Mon2/Sec7/BIG1-like HDS" evidence="2">
    <location>
        <begin position="287"/>
        <end position="353"/>
    </location>
</feature>
<dbReference type="InterPro" id="IPR015403">
    <property type="entry name" value="Mon2/Sec7/BIG1-like_HDS"/>
</dbReference>
<evidence type="ECO:0000259" key="3">
    <source>
        <dbReference type="Pfam" id="PF20252"/>
    </source>
</evidence>
<protein>
    <recommendedName>
        <fullName evidence="6">Brefeldin A-inhibited guanine nucleotide-exchange protein 3</fullName>
    </recommendedName>
</protein>
<dbReference type="Pfam" id="PF09324">
    <property type="entry name" value="Sec7-like_HDS"/>
    <property type="match status" value="1"/>
</dbReference>
<evidence type="ECO:0000256" key="1">
    <source>
        <dbReference type="SAM" id="MobiDB-lite"/>
    </source>
</evidence>
<feature type="region of interest" description="Disordered" evidence="1">
    <location>
        <begin position="1046"/>
        <end position="1090"/>
    </location>
</feature>
<accession>A0ABQ9FHG7</accession>
<evidence type="ECO:0000313" key="4">
    <source>
        <dbReference type="EMBL" id="KAJ8315611.1"/>
    </source>
</evidence>
<name>A0ABQ9FHG7_TEGGR</name>
<evidence type="ECO:0008006" key="6">
    <source>
        <dbReference type="Google" id="ProtNLM"/>
    </source>
</evidence>
<dbReference type="Proteomes" id="UP001217089">
    <property type="component" value="Unassembled WGS sequence"/>
</dbReference>
<proteinExistence type="predicted"/>
<comment type="caution">
    <text evidence="4">The sequence shown here is derived from an EMBL/GenBank/DDBJ whole genome shotgun (WGS) entry which is preliminary data.</text>
</comment>